<dbReference type="Proteomes" id="UP000190897">
    <property type="component" value="Unassembled WGS sequence"/>
</dbReference>
<reference evidence="2" key="1">
    <citation type="submission" date="2017-02" db="EMBL/GenBank/DDBJ databases">
        <authorList>
            <person name="Varghese N."/>
            <person name="Submissions S."/>
        </authorList>
    </citation>
    <scope>NUCLEOTIDE SEQUENCE [LARGE SCALE GENOMIC DNA]</scope>
    <source>
        <strain evidence="2">DSM 22270</strain>
    </source>
</reference>
<proteinExistence type="predicted"/>
<dbReference type="AlphaFoldDB" id="A0A1T5FC05"/>
<dbReference type="RefSeq" id="WP_229208427.1">
    <property type="nucleotide sequence ID" value="NZ_FUZA01000003.1"/>
</dbReference>
<name>A0A1T5FC05_9BACT</name>
<dbReference type="STRING" id="651661.SAMN05660293_03023"/>
<dbReference type="Pfam" id="PF13711">
    <property type="entry name" value="DUF4160"/>
    <property type="match status" value="1"/>
</dbReference>
<evidence type="ECO:0000313" key="1">
    <source>
        <dbReference type="EMBL" id="SKB93691.1"/>
    </source>
</evidence>
<dbReference type="InterPro" id="IPR025427">
    <property type="entry name" value="DUF4160"/>
</dbReference>
<evidence type="ECO:0000313" key="2">
    <source>
        <dbReference type="Proteomes" id="UP000190897"/>
    </source>
</evidence>
<protein>
    <recommendedName>
        <fullName evidence="3">DUF4160 domain-containing protein</fullName>
    </recommendedName>
</protein>
<evidence type="ECO:0008006" key="3">
    <source>
        <dbReference type="Google" id="ProtNLM"/>
    </source>
</evidence>
<sequence length="76" mass="8924">MPEIFRMFGMKFFFYSLEHLPIHIHVRNADGTAKFEINPVKLVESHGIKTKDLVLAEALVEENKELITKKWQQFHG</sequence>
<organism evidence="1 2">
    <name type="scientific">Dyadobacter psychrophilus</name>
    <dbReference type="NCBI Taxonomy" id="651661"/>
    <lineage>
        <taxon>Bacteria</taxon>
        <taxon>Pseudomonadati</taxon>
        <taxon>Bacteroidota</taxon>
        <taxon>Cytophagia</taxon>
        <taxon>Cytophagales</taxon>
        <taxon>Spirosomataceae</taxon>
        <taxon>Dyadobacter</taxon>
    </lineage>
</organism>
<gene>
    <name evidence="1" type="ORF">SAMN05660293_03023</name>
</gene>
<accession>A0A1T5FC05</accession>
<dbReference type="EMBL" id="FUZA01000003">
    <property type="protein sequence ID" value="SKB93691.1"/>
    <property type="molecule type" value="Genomic_DNA"/>
</dbReference>
<keyword evidence="2" id="KW-1185">Reference proteome</keyword>